<reference evidence="7" key="1">
    <citation type="submission" date="2023-07" db="EMBL/GenBank/DDBJ databases">
        <title>Chromosome-level genome assembly of Artemia franciscana.</title>
        <authorList>
            <person name="Jo E."/>
        </authorList>
    </citation>
    <scope>NUCLEOTIDE SEQUENCE</scope>
    <source>
        <tissue evidence="7">Whole body</tissue>
    </source>
</reference>
<dbReference type="InterPro" id="IPR036227">
    <property type="entry name" value="Ribosomal_uL15/eL18_sf"/>
</dbReference>
<evidence type="ECO:0000259" key="6">
    <source>
        <dbReference type="Pfam" id="PF00828"/>
    </source>
</evidence>
<dbReference type="Proteomes" id="UP001187531">
    <property type="component" value="Unassembled WGS sequence"/>
</dbReference>
<evidence type="ECO:0000256" key="2">
    <source>
        <dbReference type="ARBA" id="ARBA00022980"/>
    </source>
</evidence>
<protein>
    <recommendedName>
        <fullName evidence="4">Large ribosomal subunit protein uL15m</fullName>
    </recommendedName>
    <alternativeName>
        <fullName evidence="5">39S ribosomal protein L15, mitochondrial</fullName>
    </alternativeName>
</protein>
<dbReference type="EMBL" id="JAVRJZ010000003">
    <property type="protein sequence ID" value="KAK2725191.1"/>
    <property type="molecule type" value="Genomic_DNA"/>
</dbReference>
<evidence type="ECO:0000256" key="1">
    <source>
        <dbReference type="ARBA" id="ARBA00007320"/>
    </source>
</evidence>
<keyword evidence="3" id="KW-0687">Ribonucleoprotein</keyword>
<comment type="caution">
    <text evidence="7">The sequence shown here is derived from an EMBL/GenBank/DDBJ whole genome shotgun (WGS) entry which is preliminary data.</text>
</comment>
<dbReference type="AlphaFoldDB" id="A0AA88IK26"/>
<dbReference type="GO" id="GO:0005762">
    <property type="term" value="C:mitochondrial large ribosomal subunit"/>
    <property type="evidence" value="ECO:0007669"/>
    <property type="project" value="TreeGrafter"/>
</dbReference>
<evidence type="ECO:0000313" key="8">
    <source>
        <dbReference type="Proteomes" id="UP001187531"/>
    </source>
</evidence>
<sequence>MTSSGVDKALSLVRNLPRISFNNLRDSVGKRKPRERCRGRYGGKTHGCGQKGSEQRQAYMRLGHEGGQTPFYMRFSKEPYYKGWHLQREYLPISLHRIQMLIDTGRLNPEEPIDVTQICNTKLFKLDPRKKQYGFQITDEGADCFDAKINLEVQYAPEHVIAAVEKNGGIITTAFYDVMSLQAAVDPEAFFKRGVPIPKRMLPPHDALVQYSDPKQRGYLADPDKIAEERFILSQKYGYELPELSQDPLKDMLLRRKDPRQVFYGLMPGCFVSLRDKKVFAPKDEELKRFYEIN</sequence>
<dbReference type="GO" id="GO:0003735">
    <property type="term" value="F:structural constituent of ribosome"/>
    <property type="evidence" value="ECO:0007669"/>
    <property type="project" value="InterPro"/>
</dbReference>
<dbReference type="InterPro" id="IPR021131">
    <property type="entry name" value="Ribosomal_uL15/eL18"/>
</dbReference>
<gene>
    <name evidence="7" type="ORF">QYM36_001592</name>
</gene>
<feature type="domain" description="Large ribosomal subunit protein uL15/eL18" evidence="6">
    <location>
        <begin position="92"/>
        <end position="171"/>
    </location>
</feature>
<dbReference type="InterPro" id="IPR005749">
    <property type="entry name" value="Ribosomal_uL15_bac-type"/>
</dbReference>
<dbReference type="GO" id="GO:0006412">
    <property type="term" value="P:translation"/>
    <property type="evidence" value="ECO:0007669"/>
    <property type="project" value="InterPro"/>
</dbReference>
<dbReference type="PANTHER" id="PTHR12934:SF11">
    <property type="entry name" value="LARGE RIBOSOMAL SUBUNIT PROTEIN UL15M"/>
    <property type="match status" value="1"/>
</dbReference>
<evidence type="ECO:0000256" key="3">
    <source>
        <dbReference type="ARBA" id="ARBA00023274"/>
    </source>
</evidence>
<dbReference type="SUPFAM" id="SSF52080">
    <property type="entry name" value="Ribosomal proteins L15p and L18e"/>
    <property type="match status" value="1"/>
</dbReference>
<comment type="similarity">
    <text evidence="1">Belongs to the universal ribosomal protein uL15 family.</text>
</comment>
<organism evidence="7 8">
    <name type="scientific">Artemia franciscana</name>
    <name type="common">Brine shrimp</name>
    <name type="synonym">Artemia sanfranciscana</name>
    <dbReference type="NCBI Taxonomy" id="6661"/>
    <lineage>
        <taxon>Eukaryota</taxon>
        <taxon>Metazoa</taxon>
        <taxon>Ecdysozoa</taxon>
        <taxon>Arthropoda</taxon>
        <taxon>Crustacea</taxon>
        <taxon>Branchiopoda</taxon>
        <taxon>Anostraca</taxon>
        <taxon>Artemiidae</taxon>
        <taxon>Artemia</taxon>
    </lineage>
</organism>
<dbReference type="PANTHER" id="PTHR12934">
    <property type="entry name" value="50S RIBOSOMAL PROTEIN L15"/>
    <property type="match status" value="1"/>
</dbReference>
<keyword evidence="8" id="KW-1185">Reference proteome</keyword>
<name>A0AA88IK26_ARTSF</name>
<evidence type="ECO:0000313" key="7">
    <source>
        <dbReference type="EMBL" id="KAK2725191.1"/>
    </source>
</evidence>
<accession>A0AA88IK26</accession>
<proteinExistence type="inferred from homology"/>
<keyword evidence="2" id="KW-0689">Ribosomal protein</keyword>
<evidence type="ECO:0000256" key="4">
    <source>
        <dbReference type="ARBA" id="ARBA00035299"/>
    </source>
</evidence>
<evidence type="ECO:0000256" key="5">
    <source>
        <dbReference type="ARBA" id="ARBA00035423"/>
    </source>
</evidence>
<dbReference type="Pfam" id="PF00828">
    <property type="entry name" value="Ribosomal_L27A"/>
    <property type="match status" value="1"/>
</dbReference>